<dbReference type="EMBL" id="JAOPHQ010002114">
    <property type="protein sequence ID" value="KAK0148116.1"/>
    <property type="molecule type" value="Genomic_DNA"/>
</dbReference>
<proteinExistence type="predicted"/>
<keyword evidence="2" id="KW-1185">Reference proteome</keyword>
<accession>A0AA47P2F5</accession>
<reference evidence="1" key="1">
    <citation type="journal article" date="2023" name="Front. Mar. Sci.">
        <title>A new Merluccius polli reference genome to investigate the effects of global change in West African waters.</title>
        <authorList>
            <person name="Mateo J.L."/>
            <person name="Blanco-Fernandez C."/>
            <person name="Garcia-Vazquez E."/>
            <person name="Machado-Schiaffino G."/>
        </authorList>
    </citation>
    <scope>NUCLEOTIDE SEQUENCE</scope>
    <source>
        <strain evidence="1">C29</strain>
        <tissue evidence="1">Fin</tissue>
    </source>
</reference>
<organism evidence="1 2">
    <name type="scientific">Merluccius polli</name>
    <name type="common">Benguela hake</name>
    <name type="synonym">Merluccius cadenati</name>
    <dbReference type="NCBI Taxonomy" id="89951"/>
    <lineage>
        <taxon>Eukaryota</taxon>
        <taxon>Metazoa</taxon>
        <taxon>Chordata</taxon>
        <taxon>Craniata</taxon>
        <taxon>Vertebrata</taxon>
        <taxon>Euteleostomi</taxon>
        <taxon>Actinopterygii</taxon>
        <taxon>Neopterygii</taxon>
        <taxon>Teleostei</taxon>
        <taxon>Neoteleostei</taxon>
        <taxon>Acanthomorphata</taxon>
        <taxon>Zeiogadaria</taxon>
        <taxon>Gadariae</taxon>
        <taxon>Gadiformes</taxon>
        <taxon>Gadoidei</taxon>
        <taxon>Merlucciidae</taxon>
        <taxon>Merluccius</taxon>
    </lineage>
</organism>
<protein>
    <submittedName>
        <fullName evidence="1">Uncharacterized protein</fullName>
    </submittedName>
</protein>
<comment type="caution">
    <text evidence="1">The sequence shown here is derived from an EMBL/GenBank/DDBJ whole genome shotgun (WGS) entry which is preliminary data.</text>
</comment>
<dbReference type="Proteomes" id="UP001174136">
    <property type="component" value="Unassembled WGS sequence"/>
</dbReference>
<sequence>MSFGVVTEKERDRGYERDEVSFLAGLSLRDGVRSSDIQRELGVEPLLLHVERSQLRWFRHLTPGRLPLEVFSGHIQLAGDPLGRPRTGWRDYGERDFFQIIIFMNSLTEGKNMHGGWSEEKSEEDEGREAVSGRLLLLLIQGGLQASPVSVTHL</sequence>
<gene>
    <name evidence="1" type="ORF">N1851_012177</name>
</gene>
<evidence type="ECO:0000313" key="1">
    <source>
        <dbReference type="EMBL" id="KAK0148116.1"/>
    </source>
</evidence>
<evidence type="ECO:0000313" key="2">
    <source>
        <dbReference type="Proteomes" id="UP001174136"/>
    </source>
</evidence>
<dbReference type="AlphaFoldDB" id="A0AA47P2F5"/>
<name>A0AA47P2F5_MERPO</name>